<reference evidence="15" key="1">
    <citation type="journal article" date="2023" name="Mol. Phylogenet. Evol.">
        <title>Genome-scale phylogeny and comparative genomics of the fungal order Sordariales.</title>
        <authorList>
            <person name="Hensen N."/>
            <person name="Bonometti L."/>
            <person name="Westerberg I."/>
            <person name="Brannstrom I.O."/>
            <person name="Guillou S."/>
            <person name="Cros-Aarteil S."/>
            <person name="Calhoun S."/>
            <person name="Haridas S."/>
            <person name="Kuo A."/>
            <person name="Mondo S."/>
            <person name="Pangilinan J."/>
            <person name="Riley R."/>
            <person name="LaButti K."/>
            <person name="Andreopoulos B."/>
            <person name="Lipzen A."/>
            <person name="Chen C."/>
            <person name="Yan M."/>
            <person name="Daum C."/>
            <person name="Ng V."/>
            <person name="Clum A."/>
            <person name="Steindorff A."/>
            <person name="Ohm R.A."/>
            <person name="Martin F."/>
            <person name="Silar P."/>
            <person name="Natvig D.O."/>
            <person name="Lalanne C."/>
            <person name="Gautier V."/>
            <person name="Ament-Velasquez S.L."/>
            <person name="Kruys A."/>
            <person name="Hutchinson M.I."/>
            <person name="Powell A.J."/>
            <person name="Barry K."/>
            <person name="Miller A.N."/>
            <person name="Grigoriev I.V."/>
            <person name="Debuchy R."/>
            <person name="Gladieux P."/>
            <person name="Hiltunen Thoren M."/>
            <person name="Johannesson H."/>
        </authorList>
    </citation>
    <scope>NUCLEOTIDE SEQUENCE</scope>
    <source>
        <strain evidence="15">CBS 955.72</strain>
    </source>
</reference>
<dbReference type="AlphaFoldDB" id="A0AAJ0H9S9"/>
<dbReference type="InterPro" id="IPR008676">
    <property type="entry name" value="MRG"/>
</dbReference>
<dbReference type="GO" id="GO:0006355">
    <property type="term" value="P:regulation of DNA-templated transcription"/>
    <property type="evidence" value="ECO:0007669"/>
    <property type="project" value="InterPro"/>
</dbReference>
<keyword evidence="8" id="KW-0804">Transcription</keyword>
<keyword evidence="16" id="KW-1185">Reference proteome</keyword>
<protein>
    <recommendedName>
        <fullName evidence="4">Chromatin modification-related protein EAF3</fullName>
    </recommendedName>
    <alternativeName>
        <fullName evidence="12">Chromatin modification-related protein eaf3</fullName>
    </alternativeName>
</protein>
<dbReference type="FunFam" id="1.10.274.30:FF:000004">
    <property type="entry name" value="Putative Chromatin modification-related protein eaf3"/>
    <property type="match status" value="1"/>
</dbReference>
<dbReference type="EMBL" id="JAUIQD010000007">
    <property type="protein sequence ID" value="KAK3344158.1"/>
    <property type="molecule type" value="Genomic_DNA"/>
</dbReference>
<comment type="function">
    <text evidence="11">Involved in deacetylation of histones, chromatin assembly and chromosome segregation. May act as a transcriptional oscillator, directing histone deacetylases to specific chromosomal domains. Component of the NuA4 histone acetyltransferase complex which is involved in transcriptional activation of selected genes principally by acetylation of nucleosomal histone H4 and H2A. The NuA4 complex is also involved in DNA repair.</text>
</comment>
<comment type="subcellular location">
    <subcellularLocation>
        <location evidence="1">Nucleus</location>
    </subcellularLocation>
</comment>
<feature type="compositionally biased region" description="Low complexity" evidence="13">
    <location>
        <begin position="150"/>
        <end position="164"/>
    </location>
</feature>
<comment type="caution">
    <text evidence="15">The sequence shown here is derived from an EMBL/GenBank/DDBJ whole genome shotgun (WGS) entry which is preliminary data.</text>
</comment>
<dbReference type="Gene3D" id="1.10.274.30">
    <property type="entry name" value="MRG domain"/>
    <property type="match status" value="1"/>
</dbReference>
<evidence type="ECO:0000313" key="16">
    <source>
        <dbReference type="Proteomes" id="UP001275084"/>
    </source>
</evidence>
<evidence type="ECO:0000256" key="10">
    <source>
        <dbReference type="ARBA" id="ARBA00023242"/>
    </source>
</evidence>
<evidence type="ECO:0000256" key="4">
    <source>
        <dbReference type="ARBA" id="ARBA00018505"/>
    </source>
</evidence>
<gene>
    <name evidence="15" type="ORF">B0T25DRAFT_319796</name>
</gene>
<evidence type="ECO:0000256" key="11">
    <source>
        <dbReference type="ARBA" id="ARBA00057322"/>
    </source>
</evidence>
<sequence>MCGPTRSQRQMLKAKAEPLPFDASMPGAKQFAAKEIKYFRDAQYLDHLTMMPPKNTSTLYVTKKGEANLDDRYHMPKRQYPGERHPKILAAEARGILTDTLMTYWRELPCSINIPLASISRDAGLVEAAARIVRDSEANGSPASTKQDSTSRSGSGSPSGSSPPATKLARRERKIKRRQAAQTEAQAEVAVPAVVAPAAVAPAVVGPEERPFGSPAQSEDNFHNRPSIKIPMPDHLKAMLVDDWENVTKNQQLVPLPHVHPFDEIMGDYLDYERPNREAGSASMEILEETMAGLRAYFDKAVGRILLYRFERAQYNELYHQWHSGADSAHKSACDTYGAEHLARLLVSLPELVAQTNMDQQSVNRLREEVTKFTSWLGRHAIKYFVSEYETPSQEYIDQARNV</sequence>
<keyword evidence="10" id="KW-0539">Nucleus</keyword>
<evidence type="ECO:0000256" key="7">
    <source>
        <dbReference type="ARBA" id="ARBA00023015"/>
    </source>
</evidence>
<dbReference type="PANTHER" id="PTHR10880">
    <property type="entry name" value="MORTALITY FACTOR 4-LIKE PROTEIN"/>
    <property type="match status" value="1"/>
</dbReference>
<dbReference type="PROSITE" id="PS51640">
    <property type="entry name" value="MRG"/>
    <property type="match status" value="1"/>
</dbReference>
<evidence type="ECO:0000313" key="15">
    <source>
        <dbReference type="EMBL" id="KAK3344158.1"/>
    </source>
</evidence>
<organism evidence="15 16">
    <name type="scientific">Lasiosphaeria hispida</name>
    <dbReference type="NCBI Taxonomy" id="260671"/>
    <lineage>
        <taxon>Eukaryota</taxon>
        <taxon>Fungi</taxon>
        <taxon>Dikarya</taxon>
        <taxon>Ascomycota</taxon>
        <taxon>Pezizomycotina</taxon>
        <taxon>Sordariomycetes</taxon>
        <taxon>Sordariomycetidae</taxon>
        <taxon>Sordariales</taxon>
        <taxon>Lasiosphaeriaceae</taxon>
        <taxon>Lasiosphaeria</taxon>
    </lineage>
</organism>
<accession>A0AAJ0H9S9</accession>
<dbReference type="GO" id="GO:0035267">
    <property type="term" value="C:NuA4 histone acetyltransferase complex"/>
    <property type="evidence" value="ECO:0007669"/>
    <property type="project" value="TreeGrafter"/>
</dbReference>
<feature type="region of interest" description="Disordered" evidence="13">
    <location>
        <begin position="136"/>
        <end position="188"/>
    </location>
</feature>
<feature type="compositionally biased region" description="Basic residues" evidence="13">
    <location>
        <begin position="168"/>
        <end position="179"/>
    </location>
</feature>
<evidence type="ECO:0000256" key="1">
    <source>
        <dbReference type="ARBA" id="ARBA00004123"/>
    </source>
</evidence>
<dbReference type="Proteomes" id="UP001275084">
    <property type="component" value="Unassembled WGS sequence"/>
</dbReference>
<evidence type="ECO:0000259" key="14">
    <source>
        <dbReference type="Pfam" id="PF05712"/>
    </source>
</evidence>
<feature type="compositionally biased region" description="Polar residues" evidence="13">
    <location>
        <begin position="138"/>
        <end position="148"/>
    </location>
</feature>
<reference evidence="15" key="2">
    <citation type="submission" date="2023-06" db="EMBL/GenBank/DDBJ databases">
        <authorList>
            <consortium name="Lawrence Berkeley National Laboratory"/>
            <person name="Haridas S."/>
            <person name="Hensen N."/>
            <person name="Bonometti L."/>
            <person name="Westerberg I."/>
            <person name="Brannstrom I.O."/>
            <person name="Guillou S."/>
            <person name="Cros-Aarteil S."/>
            <person name="Calhoun S."/>
            <person name="Kuo A."/>
            <person name="Mondo S."/>
            <person name="Pangilinan J."/>
            <person name="Riley R."/>
            <person name="Labutti K."/>
            <person name="Andreopoulos B."/>
            <person name="Lipzen A."/>
            <person name="Chen C."/>
            <person name="Yanf M."/>
            <person name="Daum C."/>
            <person name="Ng V."/>
            <person name="Clum A."/>
            <person name="Steindorff A."/>
            <person name="Ohm R."/>
            <person name="Martin F."/>
            <person name="Silar P."/>
            <person name="Natvig D."/>
            <person name="Lalanne C."/>
            <person name="Gautier V."/>
            <person name="Ament-Velasquez S.L."/>
            <person name="Kruys A."/>
            <person name="Hutchinson M.I."/>
            <person name="Powell A.J."/>
            <person name="Barry K."/>
            <person name="Miller A.N."/>
            <person name="Grigoriev I.V."/>
            <person name="Debuchy R."/>
            <person name="Gladieux P."/>
            <person name="Thoren M.H."/>
            <person name="Johannesson H."/>
        </authorList>
    </citation>
    <scope>NUCLEOTIDE SEQUENCE</scope>
    <source>
        <strain evidence="15">CBS 955.72</strain>
    </source>
</reference>
<dbReference type="PANTHER" id="PTHR10880:SF15">
    <property type="entry name" value="MSL COMPLEX SUBUNIT 3"/>
    <property type="match status" value="1"/>
</dbReference>
<keyword evidence="5" id="KW-0227">DNA damage</keyword>
<comment type="subunit">
    <text evidence="3">Component of the NuA4 histone acetyltransferase complex.</text>
</comment>
<dbReference type="InterPro" id="IPR038217">
    <property type="entry name" value="MRG_C_sf"/>
</dbReference>
<evidence type="ECO:0000256" key="13">
    <source>
        <dbReference type="SAM" id="MobiDB-lite"/>
    </source>
</evidence>
<evidence type="ECO:0000256" key="5">
    <source>
        <dbReference type="ARBA" id="ARBA00022763"/>
    </source>
</evidence>
<dbReference type="GO" id="GO:0006325">
    <property type="term" value="P:chromatin organization"/>
    <property type="evidence" value="ECO:0007669"/>
    <property type="project" value="UniProtKB-KW"/>
</dbReference>
<dbReference type="GO" id="GO:0006281">
    <property type="term" value="P:DNA repair"/>
    <property type="evidence" value="ECO:0007669"/>
    <property type="project" value="UniProtKB-KW"/>
</dbReference>
<dbReference type="GO" id="GO:0032221">
    <property type="term" value="C:Rpd3S complex"/>
    <property type="evidence" value="ECO:0007669"/>
    <property type="project" value="TreeGrafter"/>
</dbReference>
<evidence type="ECO:0000256" key="3">
    <source>
        <dbReference type="ARBA" id="ARBA00011353"/>
    </source>
</evidence>
<evidence type="ECO:0000256" key="9">
    <source>
        <dbReference type="ARBA" id="ARBA00023204"/>
    </source>
</evidence>
<name>A0AAJ0H9S9_9PEZI</name>
<feature type="domain" description="MRG" evidence="14">
    <location>
        <begin position="217"/>
        <end position="390"/>
    </location>
</feature>
<keyword evidence="6" id="KW-0156">Chromatin regulator</keyword>
<keyword evidence="9" id="KW-0234">DNA repair</keyword>
<evidence type="ECO:0000256" key="6">
    <source>
        <dbReference type="ARBA" id="ARBA00022853"/>
    </source>
</evidence>
<evidence type="ECO:0000256" key="12">
    <source>
        <dbReference type="ARBA" id="ARBA00072864"/>
    </source>
</evidence>
<comment type="similarity">
    <text evidence="2">Belongs to the MRG family.</text>
</comment>
<proteinExistence type="inferred from homology"/>
<evidence type="ECO:0000256" key="2">
    <source>
        <dbReference type="ARBA" id="ARBA00009093"/>
    </source>
</evidence>
<keyword evidence="7" id="KW-0805">Transcription regulation</keyword>
<dbReference type="Pfam" id="PF05712">
    <property type="entry name" value="MRG"/>
    <property type="match status" value="1"/>
</dbReference>
<feature type="region of interest" description="Disordered" evidence="13">
    <location>
        <begin position="208"/>
        <end position="229"/>
    </location>
</feature>
<evidence type="ECO:0000256" key="8">
    <source>
        <dbReference type="ARBA" id="ARBA00023163"/>
    </source>
</evidence>
<dbReference type="InterPro" id="IPR026541">
    <property type="entry name" value="MRG_dom"/>
</dbReference>